<evidence type="ECO:0000313" key="9">
    <source>
        <dbReference type="Proteomes" id="UP000583419"/>
    </source>
</evidence>
<evidence type="ECO:0000256" key="2">
    <source>
        <dbReference type="ARBA" id="ARBA00005642"/>
    </source>
</evidence>
<comment type="caution">
    <text evidence="8">The sequence shown here is derived from an EMBL/GenBank/DDBJ whole genome shotgun (WGS) entry which is preliminary data.</text>
</comment>
<dbReference type="InterPro" id="IPR014780">
    <property type="entry name" value="tRNA_psdUridine_synth_TruB"/>
</dbReference>
<feature type="domain" description="tRNA pseudouridylate synthase B C-terminal" evidence="7">
    <location>
        <begin position="190"/>
        <end position="220"/>
    </location>
</feature>
<dbReference type="PANTHER" id="PTHR13767">
    <property type="entry name" value="TRNA-PSEUDOURIDINE SYNTHASE"/>
    <property type="match status" value="1"/>
</dbReference>
<accession>A0A848D5X1</accession>
<dbReference type="NCBIfam" id="TIGR00431">
    <property type="entry name" value="TruB"/>
    <property type="match status" value="1"/>
</dbReference>
<dbReference type="PANTHER" id="PTHR13767:SF2">
    <property type="entry name" value="PSEUDOURIDYLATE SYNTHASE TRUB1"/>
    <property type="match status" value="1"/>
</dbReference>
<dbReference type="EC" id="5.4.99.25" evidence="5"/>
<feature type="domain" description="Pseudouridine synthase II N-terminal" evidence="6">
    <location>
        <begin position="24"/>
        <end position="189"/>
    </location>
</feature>
<dbReference type="Proteomes" id="UP000583419">
    <property type="component" value="Unassembled WGS sequence"/>
</dbReference>
<evidence type="ECO:0000256" key="5">
    <source>
        <dbReference type="HAMAP-Rule" id="MF_01080"/>
    </source>
</evidence>
<dbReference type="SUPFAM" id="SSF55120">
    <property type="entry name" value="Pseudouridine synthase"/>
    <property type="match status" value="1"/>
</dbReference>
<dbReference type="RefSeq" id="WP_168973428.1">
    <property type="nucleotide sequence ID" value="NZ_JABAGJ010000004.1"/>
</dbReference>
<sequence length="338" mass="36515">MPDGLVVIDKPQGVTSHDVVAAVRSVLHVKRVGHAGTLDPMATGVLVVGFGHATRLLNYIVDHHKTYEATIRLGQRTTTEDAEGEIVVWPAGEREHVRAQVAALSREAIEQTISAHLLGEISQIPSAYSAVKINGKHAYDLAREGKDVVLEPRQVTIDSFDVLAVHEPDAAQGTRDVDVRVTCSAGTYIRALARDLGDMLGVGGYLTRLRRTRVGAFSVEGPHVLTARSEEYSFTTRDGRHETRMRARLGVTKEQLLDASLTMGQAARMTMPAVDITDGQARDLCYGRSIDVTVPDATAAIAHPAGREEDVVAIIIPDTKTPSQSHPTVVFPALFPDA</sequence>
<dbReference type="CDD" id="cd02573">
    <property type="entry name" value="PseudoU_synth_EcTruB"/>
    <property type="match status" value="1"/>
</dbReference>
<dbReference type="InterPro" id="IPR020103">
    <property type="entry name" value="PsdUridine_synth_cat_dom_sf"/>
</dbReference>
<evidence type="ECO:0000256" key="3">
    <source>
        <dbReference type="ARBA" id="ARBA00022694"/>
    </source>
</evidence>
<evidence type="ECO:0000259" key="6">
    <source>
        <dbReference type="Pfam" id="PF01509"/>
    </source>
</evidence>
<comment type="similarity">
    <text evidence="2 5">Belongs to the pseudouridine synthase TruB family. Type 1 subfamily.</text>
</comment>
<proteinExistence type="inferred from homology"/>
<gene>
    <name evidence="5 8" type="primary">truB</name>
    <name evidence="8" type="ORF">HF843_03495</name>
</gene>
<name>A0A848D5X1_9BIFI</name>
<dbReference type="AlphaFoldDB" id="A0A848D5X1"/>
<reference evidence="8 9" key="1">
    <citation type="submission" date="2020-04" db="EMBL/GenBank/DDBJ databases">
        <authorList>
            <person name="Hitch T.C.A."/>
            <person name="Wylensek D."/>
            <person name="Clavel T."/>
        </authorList>
    </citation>
    <scope>NUCLEOTIDE SEQUENCE [LARGE SCALE GENOMIC DNA]</scope>
    <source>
        <strain evidence="8 9">WCA-130-P53-4B</strain>
    </source>
</reference>
<evidence type="ECO:0000256" key="4">
    <source>
        <dbReference type="ARBA" id="ARBA00023235"/>
    </source>
</evidence>
<dbReference type="EMBL" id="JABAGJ010000004">
    <property type="protein sequence ID" value="NMF02250.1"/>
    <property type="molecule type" value="Genomic_DNA"/>
</dbReference>
<feature type="active site" description="Nucleophile" evidence="5">
    <location>
        <position position="39"/>
    </location>
</feature>
<dbReference type="Pfam" id="PF01509">
    <property type="entry name" value="TruB_N"/>
    <property type="match status" value="1"/>
</dbReference>
<comment type="catalytic activity">
    <reaction evidence="1 5">
        <text>uridine(55) in tRNA = pseudouridine(55) in tRNA</text>
        <dbReference type="Rhea" id="RHEA:42532"/>
        <dbReference type="Rhea" id="RHEA-COMP:10101"/>
        <dbReference type="Rhea" id="RHEA-COMP:10102"/>
        <dbReference type="ChEBI" id="CHEBI:65314"/>
        <dbReference type="ChEBI" id="CHEBI:65315"/>
        <dbReference type="EC" id="5.4.99.25"/>
    </reaction>
</comment>
<organism evidence="8 9">
    <name type="scientific">Bifidobacterium boum</name>
    <dbReference type="NCBI Taxonomy" id="78343"/>
    <lineage>
        <taxon>Bacteria</taxon>
        <taxon>Bacillati</taxon>
        <taxon>Actinomycetota</taxon>
        <taxon>Actinomycetes</taxon>
        <taxon>Bifidobacteriales</taxon>
        <taxon>Bifidobacteriaceae</taxon>
        <taxon>Bifidobacterium</taxon>
    </lineage>
</organism>
<evidence type="ECO:0000313" key="8">
    <source>
        <dbReference type="EMBL" id="NMF02250.1"/>
    </source>
</evidence>
<evidence type="ECO:0000259" key="7">
    <source>
        <dbReference type="Pfam" id="PF16198"/>
    </source>
</evidence>
<dbReference type="InterPro" id="IPR032819">
    <property type="entry name" value="TruB_C"/>
</dbReference>
<dbReference type="HAMAP" id="MF_01080">
    <property type="entry name" value="TruB_bact"/>
    <property type="match status" value="1"/>
</dbReference>
<dbReference type="Pfam" id="PF16198">
    <property type="entry name" value="TruB_C_2"/>
    <property type="match status" value="1"/>
</dbReference>
<dbReference type="GO" id="GO:0003723">
    <property type="term" value="F:RNA binding"/>
    <property type="evidence" value="ECO:0007669"/>
    <property type="project" value="InterPro"/>
</dbReference>
<evidence type="ECO:0000256" key="1">
    <source>
        <dbReference type="ARBA" id="ARBA00000385"/>
    </source>
</evidence>
<dbReference type="GO" id="GO:0160148">
    <property type="term" value="F:tRNA pseudouridine(55) synthase activity"/>
    <property type="evidence" value="ECO:0007669"/>
    <property type="project" value="UniProtKB-EC"/>
</dbReference>
<keyword evidence="4 5" id="KW-0413">Isomerase</keyword>
<dbReference type="Gene3D" id="3.30.2350.10">
    <property type="entry name" value="Pseudouridine synthase"/>
    <property type="match status" value="1"/>
</dbReference>
<comment type="function">
    <text evidence="5">Responsible for synthesis of pseudouridine from uracil-55 in the psi GC loop of transfer RNAs.</text>
</comment>
<protein>
    <recommendedName>
        <fullName evidence="5">tRNA pseudouridine synthase B</fullName>
        <ecNumber evidence="5">5.4.99.25</ecNumber>
    </recommendedName>
    <alternativeName>
        <fullName evidence="5">tRNA pseudouridine(55) synthase</fullName>
        <shortName evidence="5">Psi55 synthase</shortName>
    </alternativeName>
    <alternativeName>
        <fullName evidence="5">tRNA pseudouridylate synthase</fullName>
    </alternativeName>
    <alternativeName>
        <fullName evidence="5">tRNA-uridine isomerase</fullName>
    </alternativeName>
</protein>
<dbReference type="GO" id="GO:0031119">
    <property type="term" value="P:tRNA pseudouridine synthesis"/>
    <property type="evidence" value="ECO:0007669"/>
    <property type="project" value="UniProtKB-UniRule"/>
</dbReference>
<keyword evidence="3 5" id="KW-0819">tRNA processing</keyword>
<dbReference type="InterPro" id="IPR002501">
    <property type="entry name" value="PsdUridine_synth_N"/>
</dbReference>
<dbReference type="GO" id="GO:1990481">
    <property type="term" value="P:mRNA pseudouridine synthesis"/>
    <property type="evidence" value="ECO:0007669"/>
    <property type="project" value="TreeGrafter"/>
</dbReference>